<proteinExistence type="predicted"/>
<dbReference type="PANTHER" id="PTHR31827:SF1">
    <property type="entry name" value="EMB|CAB89363.1"/>
    <property type="match status" value="1"/>
</dbReference>
<reference evidence="1" key="1">
    <citation type="submission" date="2013-12" db="EMBL/GenBank/DDBJ databases">
        <title>The Genome Sequence of Aphanomyces invadans NJM9701.</title>
        <authorList>
            <consortium name="The Broad Institute Genomics Platform"/>
            <person name="Russ C."/>
            <person name="Tyler B."/>
            <person name="van West P."/>
            <person name="Dieguez-Uribeondo J."/>
            <person name="Young S.K."/>
            <person name="Zeng Q."/>
            <person name="Gargeya S."/>
            <person name="Fitzgerald M."/>
            <person name="Abouelleil A."/>
            <person name="Alvarado L."/>
            <person name="Chapman S.B."/>
            <person name="Gainer-Dewar J."/>
            <person name="Goldberg J."/>
            <person name="Griggs A."/>
            <person name="Gujja S."/>
            <person name="Hansen M."/>
            <person name="Howarth C."/>
            <person name="Imamovic A."/>
            <person name="Ireland A."/>
            <person name="Larimer J."/>
            <person name="McCowan C."/>
            <person name="Murphy C."/>
            <person name="Pearson M."/>
            <person name="Poon T.W."/>
            <person name="Priest M."/>
            <person name="Roberts A."/>
            <person name="Saif S."/>
            <person name="Shea T."/>
            <person name="Sykes S."/>
            <person name="Wortman J."/>
            <person name="Nusbaum C."/>
            <person name="Birren B."/>
        </authorList>
    </citation>
    <scope>NUCLEOTIDE SEQUENCE [LARGE SCALE GENOMIC DNA]</scope>
    <source>
        <strain evidence="1">NJM9701</strain>
    </source>
</reference>
<dbReference type="PANTHER" id="PTHR31827">
    <property type="entry name" value="EMB|CAB89363.1"/>
    <property type="match status" value="1"/>
</dbReference>
<name>A0A024TMS7_9STRA</name>
<dbReference type="EMBL" id="KI913981">
    <property type="protein sequence ID" value="ETV95440.1"/>
    <property type="molecule type" value="Genomic_DNA"/>
</dbReference>
<dbReference type="RefSeq" id="XP_008876141.1">
    <property type="nucleotide sequence ID" value="XM_008877919.1"/>
</dbReference>
<dbReference type="AlphaFoldDB" id="A0A024TMS7"/>
<dbReference type="GeneID" id="20088360"/>
<gene>
    <name evidence="1" type="ORF">H310_11310</name>
</gene>
<sequence length="211" mass="23539">MTPTCHIDGCSQPAIANTMRCRHHRHRGRCIVDNCSNQVYARNLCCRHGAKKQCQFEGCTLRARLGNVCYKHGADKKQCNEPGCTQPAQARHKCVKHGGGRKCKATDCVAHARAGGYCQRHRAALAPKPIKQNINMGELWGDHHHPRHDSIDSSDDVSEIGTVLKQDQALMVHLDGFDFSLGADEVDMPVDPFHIEDKSMLHDILCILDRL</sequence>
<protein>
    <recommendedName>
        <fullName evidence="2">WRKY transcription factor 19</fullName>
    </recommendedName>
</protein>
<dbReference type="STRING" id="157072.A0A024TMS7"/>
<dbReference type="VEuPathDB" id="FungiDB:H310_11310"/>
<organism evidence="1">
    <name type="scientific">Aphanomyces invadans</name>
    <dbReference type="NCBI Taxonomy" id="157072"/>
    <lineage>
        <taxon>Eukaryota</taxon>
        <taxon>Sar</taxon>
        <taxon>Stramenopiles</taxon>
        <taxon>Oomycota</taxon>
        <taxon>Saprolegniomycetes</taxon>
        <taxon>Saprolegniales</taxon>
        <taxon>Verrucalvaceae</taxon>
        <taxon>Aphanomyces</taxon>
    </lineage>
</organism>
<accession>A0A024TMS7</accession>
<evidence type="ECO:0008006" key="2">
    <source>
        <dbReference type="Google" id="ProtNLM"/>
    </source>
</evidence>
<dbReference type="OrthoDB" id="73726at2759"/>
<evidence type="ECO:0000313" key="1">
    <source>
        <dbReference type="EMBL" id="ETV95440.1"/>
    </source>
</evidence>